<evidence type="ECO:0000313" key="1">
    <source>
        <dbReference type="EMBL" id="KIQ20483.1"/>
    </source>
</evidence>
<dbReference type="InterPro" id="IPR021660">
    <property type="entry name" value="DUF3253"/>
</dbReference>
<dbReference type="Pfam" id="PF11625">
    <property type="entry name" value="DUF3253"/>
    <property type="match status" value="1"/>
</dbReference>
<evidence type="ECO:0000313" key="2">
    <source>
        <dbReference type="Proteomes" id="UP000032067"/>
    </source>
</evidence>
<dbReference type="InterPro" id="IPR036388">
    <property type="entry name" value="WH-like_DNA-bd_sf"/>
</dbReference>
<dbReference type="RefSeq" id="WP_042582107.1">
    <property type="nucleotide sequence ID" value="NZ_JXQQ01000097.1"/>
</dbReference>
<dbReference type="SUPFAM" id="SSF46785">
    <property type="entry name" value="Winged helix' DNA-binding domain"/>
    <property type="match status" value="1"/>
</dbReference>
<dbReference type="Proteomes" id="UP000032067">
    <property type="component" value="Unassembled WGS sequence"/>
</dbReference>
<dbReference type="AlphaFoldDB" id="A0A0D0KUM9"/>
<organism evidence="1 2">
    <name type="scientific">Variovorax paradoxus</name>
    <dbReference type="NCBI Taxonomy" id="34073"/>
    <lineage>
        <taxon>Bacteria</taxon>
        <taxon>Pseudomonadati</taxon>
        <taxon>Pseudomonadota</taxon>
        <taxon>Betaproteobacteria</taxon>
        <taxon>Burkholderiales</taxon>
        <taxon>Comamonadaceae</taxon>
        <taxon>Variovorax</taxon>
    </lineage>
</organism>
<dbReference type="InterPro" id="IPR036390">
    <property type="entry name" value="WH_DNA-bd_sf"/>
</dbReference>
<protein>
    <recommendedName>
        <fullName evidence="3">DUF3253 domain-containing protein</fullName>
    </recommendedName>
</protein>
<dbReference type="OrthoDB" id="6183357at2"/>
<name>A0A0D0KUM9_VARPD</name>
<gene>
    <name evidence="1" type="ORF">RT97_27880</name>
</gene>
<dbReference type="EMBL" id="JXQQ01000097">
    <property type="protein sequence ID" value="KIQ20483.1"/>
    <property type="molecule type" value="Genomic_DNA"/>
</dbReference>
<accession>A0A0D0KUM9</accession>
<sequence length="92" mass="9852">MTSHAPLHASDEKIAKTIFALLHERDATASICPSDVARALATGEPAWRALMPEVRRVAAALAARGSLTVTRGAEEVDAMSPGGPIRLRRPRR</sequence>
<comment type="caution">
    <text evidence="1">The sequence shown here is derived from an EMBL/GenBank/DDBJ whole genome shotgun (WGS) entry which is preliminary data.</text>
</comment>
<reference evidence="1 2" key="1">
    <citation type="submission" date="2014-12" db="EMBL/GenBank/DDBJ databases">
        <title>16Stimator: statistical estimation of ribosomal gene copy numbers from draft genome assemblies.</title>
        <authorList>
            <person name="Perisin M.A."/>
            <person name="Vetter M."/>
            <person name="Gilbert J.A."/>
            <person name="Bergelson J."/>
        </authorList>
    </citation>
    <scope>NUCLEOTIDE SEQUENCE [LARGE SCALE GENOMIC DNA]</scope>
    <source>
        <strain evidence="1 2">MEDvA23</strain>
    </source>
</reference>
<dbReference type="Gene3D" id="1.10.10.10">
    <property type="entry name" value="Winged helix-like DNA-binding domain superfamily/Winged helix DNA-binding domain"/>
    <property type="match status" value="1"/>
</dbReference>
<evidence type="ECO:0008006" key="3">
    <source>
        <dbReference type="Google" id="ProtNLM"/>
    </source>
</evidence>
<proteinExistence type="predicted"/>